<evidence type="ECO:0000256" key="1">
    <source>
        <dbReference type="SAM" id="SignalP"/>
    </source>
</evidence>
<dbReference type="EMBL" id="CP036274">
    <property type="protein sequence ID" value="QDU25212.1"/>
    <property type="molecule type" value="Genomic_DNA"/>
</dbReference>
<feature type="chain" id="PRO_5022179082" evidence="1">
    <location>
        <begin position="28"/>
        <end position="578"/>
    </location>
</feature>
<reference evidence="2 3" key="1">
    <citation type="submission" date="2019-02" db="EMBL/GenBank/DDBJ databases">
        <title>Deep-cultivation of Planctomycetes and their phenomic and genomic characterization uncovers novel biology.</title>
        <authorList>
            <person name="Wiegand S."/>
            <person name="Jogler M."/>
            <person name="Boedeker C."/>
            <person name="Pinto D."/>
            <person name="Vollmers J."/>
            <person name="Rivas-Marin E."/>
            <person name="Kohn T."/>
            <person name="Peeters S.H."/>
            <person name="Heuer A."/>
            <person name="Rast P."/>
            <person name="Oberbeckmann S."/>
            <person name="Bunk B."/>
            <person name="Jeske O."/>
            <person name="Meyerdierks A."/>
            <person name="Storesund J.E."/>
            <person name="Kallscheuer N."/>
            <person name="Luecker S."/>
            <person name="Lage O.M."/>
            <person name="Pohl T."/>
            <person name="Merkel B.J."/>
            <person name="Hornburger P."/>
            <person name="Mueller R.-W."/>
            <person name="Bruemmer F."/>
            <person name="Labrenz M."/>
            <person name="Spormann A.M."/>
            <person name="Op den Camp H."/>
            <person name="Overmann J."/>
            <person name="Amann R."/>
            <person name="Jetten M.S.M."/>
            <person name="Mascher T."/>
            <person name="Medema M.H."/>
            <person name="Devos D.P."/>
            <person name="Kaster A.-K."/>
            <person name="Ovreas L."/>
            <person name="Rohde M."/>
            <person name="Galperin M.Y."/>
            <person name="Jogler C."/>
        </authorList>
    </citation>
    <scope>NUCLEOTIDE SEQUENCE [LARGE SCALE GENOMIC DNA]</scope>
    <source>
        <strain evidence="2 3">ETA_A8</strain>
    </source>
</reference>
<accession>A0A517Y514</accession>
<organism evidence="2 3">
    <name type="scientific">Anatilimnocola aggregata</name>
    <dbReference type="NCBI Taxonomy" id="2528021"/>
    <lineage>
        <taxon>Bacteria</taxon>
        <taxon>Pseudomonadati</taxon>
        <taxon>Planctomycetota</taxon>
        <taxon>Planctomycetia</taxon>
        <taxon>Pirellulales</taxon>
        <taxon>Pirellulaceae</taxon>
        <taxon>Anatilimnocola</taxon>
    </lineage>
</organism>
<protein>
    <submittedName>
        <fullName evidence="2">Porin O</fullName>
    </submittedName>
</protein>
<gene>
    <name evidence="2" type="primary">oprO_1</name>
    <name evidence="2" type="ORF">ETAA8_02750</name>
</gene>
<feature type="signal peptide" evidence="1">
    <location>
        <begin position="1"/>
        <end position="27"/>
    </location>
</feature>
<name>A0A517Y514_9BACT</name>
<evidence type="ECO:0000313" key="2">
    <source>
        <dbReference type="EMBL" id="QDU25212.1"/>
    </source>
</evidence>
<keyword evidence="3" id="KW-1185">Reference proteome</keyword>
<evidence type="ECO:0000313" key="3">
    <source>
        <dbReference type="Proteomes" id="UP000315017"/>
    </source>
</evidence>
<dbReference type="Proteomes" id="UP000315017">
    <property type="component" value="Chromosome"/>
</dbReference>
<proteinExistence type="predicted"/>
<dbReference type="Gene3D" id="2.40.160.10">
    <property type="entry name" value="Porin"/>
    <property type="match status" value="1"/>
</dbReference>
<keyword evidence="1" id="KW-0732">Signal</keyword>
<dbReference type="RefSeq" id="WP_202921492.1">
    <property type="nucleotide sequence ID" value="NZ_CP036274.1"/>
</dbReference>
<dbReference type="InterPro" id="IPR023614">
    <property type="entry name" value="Porin_dom_sf"/>
</dbReference>
<dbReference type="KEGG" id="aagg:ETAA8_02750"/>
<dbReference type="AlphaFoldDB" id="A0A517Y514"/>
<dbReference type="InterPro" id="IPR010870">
    <property type="entry name" value="Porin_O/P"/>
</dbReference>
<dbReference type="Pfam" id="PF07396">
    <property type="entry name" value="Porin_O_P"/>
    <property type="match status" value="2"/>
</dbReference>
<sequence length="578" mass="63201" precursor="true">MPRTTYHLTAWPLTVAALLTVPWPGQAQSPPASAAWPVPAMQMPVPPGSQIQPFPIAEQYGPLNVVQPQQLPVPQHLPSPQFAPQQLPLAPQPYYVQPATATEADEALVPLPLTDAERLADLEAKFDDIAQKLKASVEKEKPAPKKEDFPTFRTTGFLQLDSALYAQTPENIATVGDAQDGTGFRRARLAVQGKVAEFTAYQIEMDFATAGRPSFFDCYVEQSNIPFLGAVRIGHFCQPFSVDSLTGFRNLTFLERSLPFLALVPFRKTGISAANQSEDQMTQWTYSLYRTGGFNNAPLGDTRSATDIGDIGGYSFATRATHLLHYDDLVPDRYLWHIGGGYTFAMLGANDAVGSGASGNIGSPRPFYQARTTPEFGPLGFSEFPSSFGSAVNGTPIFVDTGRYEATNFNMFGLESVTQWGPWGVTAEYIGTQVNTPWGSVYYQGGYAQAAYRLTGENRVYDKKTGTLGKLVPYTDFIPLKRDGICGWGAWEVAARWSVIDLRNPDSFDGHYYVAATNSYTGTSKAGNGVLNDTTHGITWFLNTHTKIQANWIHAMLDNTAGGPSTADLFVSRVQVDY</sequence>